<dbReference type="EMBL" id="AMZH03009895">
    <property type="protein sequence ID" value="RRT55852.1"/>
    <property type="molecule type" value="Genomic_DNA"/>
</dbReference>
<dbReference type="Proteomes" id="UP000287651">
    <property type="component" value="Unassembled WGS sequence"/>
</dbReference>
<reference evidence="1 2" key="1">
    <citation type="journal article" date="2014" name="Agronomy (Basel)">
        <title>A Draft Genome Sequence for Ensete ventricosum, the Drought-Tolerant Tree Against Hunger.</title>
        <authorList>
            <person name="Harrison J."/>
            <person name="Moore K.A."/>
            <person name="Paszkiewicz K."/>
            <person name="Jones T."/>
            <person name="Grant M."/>
            <person name="Ambacheew D."/>
            <person name="Muzemil S."/>
            <person name="Studholme D.J."/>
        </authorList>
    </citation>
    <scope>NUCLEOTIDE SEQUENCE [LARGE SCALE GENOMIC DNA]</scope>
</reference>
<dbReference type="AlphaFoldDB" id="A0A426YVV0"/>
<accession>A0A426YVV0</accession>
<sequence>MSISPGGRNLLLPLVAASSSWVAFTSHHSSLVTLRLFFCKKLLLRLYLCSSPRVLSLLSFVYCLMDLSGAHLTGTEHVLMMLPNLNDDHQFPTLYNQTRNILSDFTLESLFALLLEVQSLLVLLQHRNNEVLNFYFLLSTTSLISTSASTSSLLLFLSSLHCRRAAAPLNSSSHSNLAYLQL</sequence>
<proteinExistence type="predicted"/>
<evidence type="ECO:0000313" key="2">
    <source>
        <dbReference type="Proteomes" id="UP000287651"/>
    </source>
</evidence>
<name>A0A426YVV0_ENSVE</name>
<organism evidence="1 2">
    <name type="scientific">Ensete ventricosum</name>
    <name type="common">Abyssinian banana</name>
    <name type="synonym">Musa ensete</name>
    <dbReference type="NCBI Taxonomy" id="4639"/>
    <lineage>
        <taxon>Eukaryota</taxon>
        <taxon>Viridiplantae</taxon>
        <taxon>Streptophyta</taxon>
        <taxon>Embryophyta</taxon>
        <taxon>Tracheophyta</taxon>
        <taxon>Spermatophyta</taxon>
        <taxon>Magnoliopsida</taxon>
        <taxon>Liliopsida</taxon>
        <taxon>Zingiberales</taxon>
        <taxon>Musaceae</taxon>
        <taxon>Ensete</taxon>
    </lineage>
</organism>
<protein>
    <submittedName>
        <fullName evidence="1">Uncharacterized protein</fullName>
    </submittedName>
</protein>
<comment type="caution">
    <text evidence="1">The sequence shown here is derived from an EMBL/GenBank/DDBJ whole genome shotgun (WGS) entry which is preliminary data.</text>
</comment>
<gene>
    <name evidence="1" type="ORF">B296_00023209</name>
</gene>
<evidence type="ECO:0000313" key="1">
    <source>
        <dbReference type="EMBL" id="RRT55852.1"/>
    </source>
</evidence>